<dbReference type="Proteomes" id="UP001295684">
    <property type="component" value="Unassembled WGS sequence"/>
</dbReference>
<proteinExistence type="predicted"/>
<evidence type="ECO:0000313" key="1">
    <source>
        <dbReference type="EMBL" id="CAI2359496.1"/>
    </source>
</evidence>
<name>A0AAD1TZX6_EUPCR</name>
<comment type="caution">
    <text evidence="1">The sequence shown here is derived from an EMBL/GenBank/DDBJ whole genome shotgun (WGS) entry which is preliminary data.</text>
</comment>
<dbReference type="EMBL" id="CAMPGE010000740">
    <property type="protein sequence ID" value="CAI2359496.1"/>
    <property type="molecule type" value="Genomic_DNA"/>
</dbReference>
<gene>
    <name evidence="1" type="ORF">ECRASSUSDP1_LOCUS787</name>
</gene>
<organism evidence="1 2">
    <name type="scientific">Euplotes crassus</name>
    <dbReference type="NCBI Taxonomy" id="5936"/>
    <lineage>
        <taxon>Eukaryota</taxon>
        <taxon>Sar</taxon>
        <taxon>Alveolata</taxon>
        <taxon>Ciliophora</taxon>
        <taxon>Intramacronucleata</taxon>
        <taxon>Spirotrichea</taxon>
        <taxon>Hypotrichia</taxon>
        <taxon>Euplotida</taxon>
        <taxon>Euplotidae</taxon>
        <taxon>Moneuplotes</taxon>
    </lineage>
</organism>
<reference evidence="1" key="1">
    <citation type="submission" date="2023-07" db="EMBL/GenBank/DDBJ databases">
        <authorList>
            <consortium name="AG Swart"/>
            <person name="Singh M."/>
            <person name="Singh A."/>
            <person name="Seah K."/>
            <person name="Emmerich C."/>
        </authorList>
    </citation>
    <scope>NUCLEOTIDE SEQUENCE</scope>
    <source>
        <strain evidence="1">DP1</strain>
    </source>
</reference>
<protein>
    <submittedName>
        <fullName evidence="1">Uncharacterized protein</fullName>
    </submittedName>
</protein>
<dbReference type="AlphaFoldDB" id="A0AAD1TZX6"/>
<keyword evidence="2" id="KW-1185">Reference proteome</keyword>
<evidence type="ECO:0000313" key="2">
    <source>
        <dbReference type="Proteomes" id="UP001295684"/>
    </source>
</evidence>
<accession>A0AAD1TZX6</accession>
<sequence length="682" mass="78366">MDNSRKNSRRIRKKSKSRAINKKVSLHQMPKISPVKQMLGHGFHKHNTSIDLYKQGVLTSKCSHKKFTFQNKFKNPPKSTKNTKNVHLNSSFLLNENSRCESSQHMLNNTMNERRISDPILINNQSSKYLKSIPKNLSGKDKNGHPASHNISHLSLIKARRPKRDQIQSLINRTEEDIQLKRLDSDSDMENFEDIEESKDGIISKDNNIGNMLNNSRNNFGGSSRRKLSYTNAEGMNLVQRVNNLNKTHDYHHSALNLHSTNLKLLGREDDQKFSNFRSKYQQCNPHEISLGNFKHAIKRSSNSRSSTRYAKNFETFPNALLNDKSITKYVDTSQLLNNEEPHKNAKSQNKIHDNEEVKLFTDDEFDEDEFYIRPDEEIMITPSTDSKHMSRIYQDALNQQSDSVEKPLKRVSKLSGILDSSHKSEYQKSSSNIVPKIELSLIPDNQYTENEINLGKCEEDQFPLVENIDLMMLEEELDQEEVQPNLQNRNNLITFDSKCAAPQVEANCGVGNLENSLRILDKQIGAKIHLTSDFGCSKKDAECQVNIKDPEMLIKRDKEVMKWKKAFQAEQKNNKLTRTVLDQALALSMKLLNEVKALDIKLYKETEKNKQLVGIVTKNDVEIDRGDGTPLKMSNEKDSGSSCSHIIRKSTEEIENIIRKIQFDSDKKRSAEKPPQVPRFK</sequence>